<dbReference type="EMBL" id="JBHSPA010000029">
    <property type="protein sequence ID" value="MFC5827523.1"/>
    <property type="molecule type" value="Genomic_DNA"/>
</dbReference>
<evidence type="ECO:0000313" key="3">
    <source>
        <dbReference type="EMBL" id="MFC5827523.1"/>
    </source>
</evidence>
<dbReference type="Proteomes" id="UP001596058">
    <property type="component" value="Unassembled WGS sequence"/>
</dbReference>
<organism evidence="3 4">
    <name type="scientific">Nonomuraea insulae</name>
    <dbReference type="NCBI Taxonomy" id="1616787"/>
    <lineage>
        <taxon>Bacteria</taxon>
        <taxon>Bacillati</taxon>
        <taxon>Actinomycetota</taxon>
        <taxon>Actinomycetes</taxon>
        <taxon>Streptosporangiales</taxon>
        <taxon>Streptosporangiaceae</taxon>
        <taxon>Nonomuraea</taxon>
    </lineage>
</organism>
<dbReference type="InterPro" id="IPR029058">
    <property type="entry name" value="AB_hydrolase_fold"/>
</dbReference>
<dbReference type="RefSeq" id="WP_379517022.1">
    <property type="nucleotide sequence ID" value="NZ_JBHSPA010000029.1"/>
</dbReference>
<protein>
    <submittedName>
        <fullName evidence="3">Alpha/beta hydrolase</fullName>
    </submittedName>
</protein>
<reference evidence="4" key="1">
    <citation type="journal article" date="2019" name="Int. J. Syst. Evol. Microbiol.">
        <title>The Global Catalogue of Microorganisms (GCM) 10K type strain sequencing project: providing services to taxonomists for standard genome sequencing and annotation.</title>
        <authorList>
            <consortium name="The Broad Institute Genomics Platform"/>
            <consortium name="The Broad Institute Genome Sequencing Center for Infectious Disease"/>
            <person name="Wu L."/>
            <person name="Ma J."/>
        </authorList>
    </citation>
    <scope>NUCLEOTIDE SEQUENCE [LARGE SCALE GENOMIC DNA]</scope>
    <source>
        <strain evidence="4">CCUG 53903</strain>
    </source>
</reference>
<name>A0ABW1CSM2_9ACTN</name>
<dbReference type="PANTHER" id="PTHR48081:SF6">
    <property type="entry name" value="PEPTIDASE S9 PROLYL OLIGOPEPTIDASE CATALYTIC DOMAIN-CONTAINING PROTEIN"/>
    <property type="match status" value="1"/>
</dbReference>
<accession>A0ABW1CSM2</accession>
<evidence type="ECO:0000256" key="1">
    <source>
        <dbReference type="ARBA" id="ARBA00022801"/>
    </source>
</evidence>
<dbReference type="SUPFAM" id="SSF53474">
    <property type="entry name" value="alpha/beta-Hydrolases"/>
    <property type="match status" value="1"/>
</dbReference>
<dbReference type="InterPro" id="IPR049492">
    <property type="entry name" value="BD-FAE-like_dom"/>
</dbReference>
<dbReference type="GO" id="GO:0016787">
    <property type="term" value="F:hydrolase activity"/>
    <property type="evidence" value="ECO:0007669"/>
    <property type="project" value="UniProtKB-KW"/>
</dbReference>
<dbReference type="Pfam" id="PF20434">
    <property type="entry name" value="BD-FAE"/>
    <property type="match status" value="1"/>
</dbReference>
<dbReference type="InterPro" id="IPR050300">
    <property type="entry name" value="GDXG_lipolytic_enzyme"/>
</dbReference>
<dbReference type="PANTHER" id="PTHR48081">
    <property type="entry name" value="AB HYDROLASE SUPERFAMILY PROTEIN C4A8.06C"/>
    <property type="match status" value="1"/>
</dbReference>
<gene>
    <name evidence="3" type="ORF">ACFPZ3_26980</name>
</gene>
<keyword evidence="4" id="KW-1185">Reference proteome</keyword>
<comment type="caution">
    <text evidence="3">The sequence shown here is derived from an EMBL/GenBank/DDBJ whole genome shotgun (WGS) entry which is preliminary data.</text>
</comment>
<feature type="domain" description="BD-FAE-like" evidence="2">
    <location>
        <begin position="19"/>
        <end position="211"/>
    </location>
</feature>
<proteinExistence type="predicted"/>
<evidence type="ECO:0000259" key="2">
    <source>
        <dbReference type="Pfam" id="PF20434"/>
    </source>
</evidence>
<keyword evidence="1 3" id="KW-0378">Hydrolase</keyword>
<sequence length="258" mass="27526">MSEHPLWPTTGEATITAFPVRSDGPAPAVIVFPGGAYQHLAEHEGAPVARWLNSLGIAAYVLRYRIAPHRHPLPLLDAARAVRWVRHHAAATGVDPARVGVLGFSAGGHLAGLLATETGPMRVEGPQDAIDEHDPNPALAVLCYPVTVLTGRPAHYGSAANLLGPDSPESVRARYSLPARVGPATPPMFLWHTADDEGVPVDNTYRLAQELARHDLPHEVHVYPSGKHGLGLAGSDPVVGDWTRRCAAFLRGRGFAPE</sequence>
<evidence type="ECO:0000313" key="4">
    <source>
        <dbReference type="Proteomes" id="UP001596058"/>
    </source>
</evidence>
<dbReference type="Gene3D" id="3.40.50.1820">
    <property type="entry name" value="alpha/beta hydrolase"/>
    <property type="match status" value="1"/>
</dbReference>